<evidence type="ECO:0000313" key="3">
    <source>
        <dbReference type="EMBL" id="KAI3852121.1"/>
    </source>
</evidence>
<comment type="subcellular location">
    <subcellularLocation>
        <location evidence="1">Endoplasmic reticulum membrane</location>
        <topology evidence="1">Multi-pass membrane protein</topology>
    </subcellularLocation>
</comment>
<dbReference type="EMBL" id="JAJJMB010015809">
    <property type="protein sequence ID" value="KAI3852121.1"/>
    <property type="molecule type" value="Genomic_DNA"/>
</dbReference>
<dbReference type="PANTHER" id="PTHR12701:SF13">
    <property type="entry name" value="ENDOPLASMIC RETICULUM TRANSMEMBRANE PROTEIN"/>
    <property type="match status" value="1"/>
</dbReference>
<dbReference type="Proteomes" id="UP001202328">
    <property type="component" value="Unassembled WGS sequence"/>
</dbReference>
<feature type="coiled-coil region" evidence="2">
    <location>
        <begin position="45"/>
        <end position="72"/>
    </location>
</feature>
<gene>
    <name evidence="3" type="ORF">MKW98_020120</name>
</gene>
<protein>
    <recommendedName>
        <fullName evidence="1">Endoplasmic reticulum transmembrane protein</fullName>
    </recommendedName>
</protein>
<comment type="similarity">
    <text evidence="1">Belongs to the BCAP29/BCAP31 family.</text>
</comment>
<evidence type="ECO:0000256" key="1">
    <source>
        <dbReference type="RuleBase" id="RU367026"/>
    </source>
</evidence>
<dbReference type="GO" id="GO:0006888">
    <property type="term" value="P:endoplasmic reticulum to Golgi vesicle-mediated transport"/>
    <property type="evidence" value="ECO:0007669"/>
    <property type="project" value="UniProtKB-UniRule"/>
</dbReference>
<dbReference type="InterPro" id="IPR008417">
    <property type="entry name" value="BAP29/BAP31"/>
</dbReference>
<keyword evidence="1" id="KW-0256">Endoplasmic reticulum</keyword>
<keyword evidence="1" id="KW-0653">Protein transport</keyword>
<proteinExistence type="inferred from homology"/>
<organism evidence="3 4">
    <name type="scientific">Papaver atlanticum</name>
    <dbReference type="NCBI Taxonomy" id="357466"/>
    <lineage>
        <taxon>Eukaryota</taxon>
        <taxon>Viridiplantae</taxon>
        <taxon>Streptophyta</taxon>
        <taxon>Embryophyta</taxon>
        <taxon>Tracheophyta</taxon>
        <taxon>Spermatophyta</taxon>
        <taxon>Magnoliopsida</taxon>
        <taxon>Ranunculales</taxon>
        <taxon>Papaveraceae</taxon>
        <taxon>Papaveroideae</taxon>
        <taxon>Papaver</taxon>
    </lineage>
</organism>
<keyword evidence="1" id="KW-0472">Membrane</keyword>
<dbReference type="GO" id="GO:0006886">
    <property type="term" value="P:intracellular protein transport"/>
    <property type="evidence" value="ECO:0007669"/>
    <property type="project" value="UniProtKB-UniRule"/>
</dbReference>
<keyword evidence="1" id="KW-1133">Transmembrane helix</keyword>
<evidence type="ECO:0000313" key="4">
    <source>
        <dbReference type="Proteomes" id="UP001202328"/>
    </source>
</evidence>
<name>A0AAD4X622_9MAGN</name>
<keyword evidence="4" id="KW-1185">Reference proteome</keyword>
<dbReference type="AlphaFoldDB" id="A0AAD4X622"/>
<comment type="caution">
    <text evidence="1">Lacks conserved residue(s) required for the propagation of feature annotation.</text>
</comment>
<dbReference type="GO" id="GO:0070973">
    <property type="term" value="P:protein localization to endoplasmic reticulum exit site"/>
    <property type="evidence" value="ECO:0007669"/>
    <property type="project" value="UniProtKB-UniRule"/>
</dbReference>
<comment type="function">
    <text evidence="1">May play a role in anterograde transport of membrane proteins from the endoplasmic reticulum to the Golgi.</text>
</comment>
<keyword evidence="1" id="KW-0813">Transport</keyword>
<evidence type="ECO:0000256" key="2">
    <source>
        <dbReference type="SAM" id="Coils"/>
    </source>
</evidence>
<keyword evidence="1" id="KW-0812">Transmembrane</keyword>
<accession>A0AAD4X622</accession>
<keyword evidence="2" id="KW-0175">Coiled coil</keyword>
<feature type="transmembrane region" description="Helical" evidence="1">
    <location>
        <begin position="6"/>
        <end position="28"/>
    </location>
</feature>
<sequence length="110" mass="12865">MMVQTLMIVSSILEMLFLAFSLFLWFIIYRLHHYLTKMCGLKTKAQFCKEEVEKLQLKIKEKEEKASKEGRLLNEEIKSESKEKDERVFAAESHVAALQKQSNDLLAARI</sequence>
<comment type="caution">
    <text evidence="3">The sequence shown here is derived from an EMBL/GenBank/DDBJ whole genome shotgun (WGS) entry which is preliminary data.</text>
</comment>
<keyword evidence="1" id="KW-0931">ER-Golgi transport</keyword>
<dbReference type="PANTHER" id="PTHR12701">
    <property type="entry name" value="BCR-ASSOCIATED PROTEIN, BAP"/>
    <property type="match status" value="1"/>
</dbReference>
<reference evidence="3" key="1">
    <citation type="submission" date="2022-04" db="EMBL/GenBank/DDBJ databases">
        <title>A functionally conserved STORR gene fusion in Papaver species that diverged 16.8 million years ago.</title>
        <authorList>
            <person name="Catania T."/>
        </authorList>
    </citation>
    <scope>NUCLEOTIDE SEQUENCE</scope>
    <source>
        <strain evidence="3">S-188037</strain>
    </source>
</reference>
<dbReference type="GO" id="GO:0005789">
    <property type="term" value="C:endoplasmic reticulum membrane"/>
    <property type="evidence" value="ECO:0007669"/>
    <property type="project" value="UniProtKB-SubCell"/>
</dbReference>